<organism evidence="2 3">
    <name type="scientific">Phytophthora pseudosyringae</name>
    <dbReference type="NCBI Taxonomy" id="221518"/>
    <lineage>
        <taxon>Eukaryota</taxon>
        <taxon>Sar</taxon>
        <taxon>Stramenopiles</taxon>
        <taxon>Oomycota</taxon>
        <taxon>Peronosporomycetes</taxon>
        <taxon>Peronosporales</taxon>
        <taxon>Peronosporaceae</taxon>
        <taxon>Phytophthora</taxon>
    </lineage>
</organism>
<evidence type="ECO:0000256" key="1">
    <source>
        <dbReference type="SAM" id="MobiDB-lite"/>
    </source>
</evidence>
<proteinExistence type="predicted"/>
<comment type="caution">
    <text evidence="2">The sequence shown here is derived from an EMBL/GenBank/DDBJ whole genome shotgun (WGS) entry which is preliminary data.</text>
</comment>
<keyword evidence="3" id="KW-1185">Reference proteome</keyword>
<evidence type="ECO:0000313" key="3">
    <source>
        <dbReference type="Proteomes" id="UP000694044"/>
    </source>
</evidence>
<gene>
    <name evidence="2" type="ORF">PHYPSEUDO_010070</name>
</gene>
<protein>
    <submittedName>
        <fullName evidence="2">Uncharacterized protein</fullName>
    </submittedName>
</protein>
<dbReference type="OrthoDB" id="125524at2759"/>
<feature type="compositionally biased region" description="Low complexity" evidence="1">
    <location>
        <begin position="361"/>
        <end position="383"/>
    </location>
</feature>
<reference evidence="2" key="1">
    <citation type="submission" date="2021-02" db="EMBL/GenBank/DDBJ databases">
        <authorList>
            <person name="Palmer J.M."/>
        </authorList>
    </citation>
    <scope>NUCLEOTIDE SEQUENCE</scope>
    <source>
        <strain evidence="2">SCRP734</strain>
    </source>
</reference>
<evidence type="ECO:0000313" key="2">
    <source>
        <dbReference type="EMBL" id="KAG7378473.1"/>
    </source>
</evidence>
<dbReference type="Proteomes" id="UP000694044">
    <property type="component" value="Unassembled WGS sequence"/>
</dbReference>
<feature type="region of interest" description="Disordered" evidence="1">
    <location>
        <begin position="1"/>
        <end position="64"/>
    </location>
</feature>
<sequence length="406" mass="44969">MDLSVEQPLYRQQNASSDVSEELPPVTASRPSRSMTPAYLTRDIEAADTKQSASSDTDADCEPSFSSHDPFIQHVLSQFIQDLPNELKSVVNFTIKPRKMRWYIQCSKKIERAGKPHVHVQMQSNRVAVMVENRVWLKLKGPSTAALLQNAIKAMRDEAISWRDLKSEVEQCLELYQTRQGDDVDLTNVFLRAWNNLKERGINCSLPRGTHYFCGARLHHWSFVVGRVEIGSGSHEDKREAFRLAAASAAEFLLGLDDGQNGRRWRPPPRDTSSDASEDCEFLFVRDVNDESVALAATATAITLRDSPESATNDVSGPLPAVGDNEAIQLESTRQVDESAIIVIPSDSEVEDPPGHAATTTTESSSLVRASSAPSTSSEPTEVAAKRQFKLCEIIRMRMPDSGRAN</sequence>
<name>A0A8T1VE46_9STRA</name>
<feature type="region of interest" description="Disordered" evidence="1">
    <location>
        <begin position="258"/>
        <end position="277"/>
    </location>
</feature>
<accession>A0A8T1VE46</accession>
<feature type="region of interest" description="Disordered" evidence="1">
    <location>
        <begin position="346"/>
        <end position="384"/>
    </location>
</feature>
<dbReference type="EMBL" id="JAGDFM010000421">
    <property type="protein sequence ID" value="KAG7378473.1"/>
    <property type="molecule type" value="Genomic_DNA"/>
</dbReference>
<dbReference type="AlphaFoldDB" id="A0A8T1VE46"/>